<keyword evidence="4 6" id="KW-1133">Transmembrane helix</keyword>
<feature type="transmembrane region" description="Helical" evidence="6">
    <location>
        <begin position="153"/>
        <end position="172"/>
    </location>
</feature>
<keyword evidence="5 6" id="KW-0472">Membrane</keyword>
<evidence type="ECO:0000313" key="8">
    <source>
        <dbReference type="Proteomes" id="UP000027318"/>
    </source>
</evidence>
<feature type="transmembrane region" description="Helical" evidence="6">
    <location>
        <begin position="68"/>
        <end position="92"/>
    </location>
</feature>
<gene>
    <name evidence="7" type="ORF">ADINL_2465</name>
</gene>
<dbReference type="RefSeq" id="WP_036548321.1">
    <property type="nucleotide sequence ID" value="NZ_JMSZ01000032.1"/>
</dbReference>
<feature type="transmembrane region" description="Helical" evidence="6">
    <location>
        <begin position="267"/>
        <end position="286"/>
    </location>
</feature>
<dbReference type="Pfam" id="PF02690">
    <property type="entry name" value="Na_Pi_cotrans"/>
    <property type="match status" value="2"/>
</dbReference>
<sequence>MLKKITLIAVVSVLVYAFWVSADFTEIAAGVALFMFGMLCLEDGFKAFTGGTLETILRKSTDSLWKSLLFGISSTTLMQSSSLVSLITVSFVSSEMITLAAGIGIIMGANIGTTTGAWLIAGLGLKVDIAAYAMPVLVFGMVFVMQKGKTLRGLGYLMLGFAFLFLGIHYMKEGFESFQQSFDLSAYGMTGLTGLLVFTLMGMLVTVVMQSSHATLLIIITALSAGQVSYENALALAIGANLGSTVTIVLGSIAANLGGKRLAASHVLFNVITAGVAIVFISQLAWLVDHLAALLGIRADDYLLKLALFHTLFNVLGVVLLTPWVSRLEGLLIRHIQFKPKGIEQPLYLMPEALETPLTAVNAVRKEVRHLFDNAYGLLAHGLSLKRNTIDSQESLSEAVKYTRRIFPIDVEDAYEEKIKSLHNEIVAFIADAQLRESTRLATEELYVLRQASRDIVEAVKGMKHLHTNLSQYGLSSNLAVRERYDQIRLHLAKLLRELRQLLRDEPDEVSNLSLDALRLSSQKASRKLMDELDEMIRHRRIATSIATSIMNDEAYVTDIGNNLLDAAATLIGRPVAGAAEQQLVLNDEEIAQLVDKESVADETSRP</sequence>
<evidence type="ECO:0000256" key="4">
    <source>
        <dbReference type="ARBA" id="ARBA00022989"/>
    </source>
</evidence>
<feature type="transmembrane region" description="Helical" evidence="6">
    <location>
        <begin position="99"/>
        <end position="123"/>
    </location>
</feature>
<comment type="subcellular location">
    <subcellularLocation>
        <location evidence="1">Cell membrane</location>
        <topology evidence="1">Multi-pass membrane protein</topology>
    </subcellularLocation>
</comment>
<dbReference type="GO" id="GO:0044341">
    <property type="term" value="P:sodium-dependent phosphate transport"/>
    <property type="evidence" value="ECO:0007669"/>
    <property type="project" value="InterPro"/>
</dbReference>
<dbReference type="OrthoDB" id="9763003at2"/>
<comment type="caution">
    <text evidence="7">The sequence shown here is derived from an EMBL/GenBank/DDBJ whole genome shotgun (WGS) entry which is preliminary data.</text>
</comment>
<protein>
    <submittedName>
        <fullName evidence="7">Sodium-dependent phosphate transporter</fullName>
    </submittedName>
</protein>
<dbReference type="Proteomes" id="UP000027318">
    <property type="component" value="Unassembled WGS sequence"/>
</dbReference>
<proteinExistence type="predicted"/>
<keyword evidence="8" id="KW-1185">Reference proteome</keyword>
<dbReference type="PATRIC" id="fig|267850.7.peg.2433"/>
<dbReference type="GO" id="GO:0005436">
    <property type="term" value="F:sodium:phosphate symporter activity"/>
    <property type="evidence" value="ECO:0007669"/>
    <property type="project" value="InterPro"/>
</dbReference>
<accession>A0A063Y3K0</accession>
<keyword evidence="2" id="KW-1003">Cell membrane</keyword>
<feature type="transmembrane region" description="Helical" evidence="6">
    <location>
        <begin position="236"/>
        <end position="255"/>
    </location>
</feature>
<reference evidence="7 8" key="1">
    <citation type="journal article" date="2005" name="Int. J. Syst. Evol. Microbiol.">
        <title>Nitrincola lacisaponensis gen. nov., sp. nov., a novel alkaliphilic bacterium isolated from an alkaline, saline lake.</title>
        <authorList>
            <person name="Dimitriu P.A."/>
            <person name="Shukla S.K."/>
            <person name="Conradt J."/>
            <person name="Marquez M.C."/>
            <person name="Ventosa A."/>
            <person name="Maglia A."/>
            <person name="Peyton B.M."/>
            <person name="Pinkart H.C."/>
            <person name="Mormile M.R."/>
        </authorList>
    </citation>
    <scope>NUCLEOTIDE SEQUENCE [LARGE SCALE GENOMIC DNA]</scope>
    <source>
        <strain evidence="7 8">4CA</strain>
    </source>
</reference>
<organism evidence="7 8">
    <name type="scientific">Nitrincola lacisaponensis</name>
    <dbReference type="NCBI Taxonomy" id="267850"/>
    <lineage>
        <taxon>Bacteria</taxon>
        <taxon>Pseudomonadati</taxon>
        <taxon>Pseudomonadota</taxon>
        <taxon>Gammaproteobacteria</taxon>
        <taxon>Oceanospirillales</taxon>
        <taxon>Oceanospirillaceae</taxon>
        <taxon>Nitrincola</taxon>
    </lineage>
</organism>
<dbReference type="AlphaFoldDB" id="A0A063Y3K0"/>
<dbReference type="PANTHER" id="PTHR10010">
    <property type="entry name" value="SOLUTE CARRIER FAMILY 34 SODIUM PHOSPHATE , MEMBER 2-RELATED"/>
    <property type="match status" value="1"/>
</dbReference>
<evidence type="ECO:0000256" key="5">
    <source>
        <dbReference type="ARBA" id="ARBA00023136"/>
    </source>
</evidence>
<dbReference type="InterPro" id="IPR003841">
    <property type="entry name" value="Na/Pi_transpt"/>
</dbReference>
<evidence type="ECO:0000256" key="2">
    <source>
        <dbReference type="ARBA" id="ARBA00022475"/>
    </source>
</evidence>
<dbReference type="PANTHER" id="PTHR10010:SF46">
    <property type="entry name" value="SODIUM-DEPENDENT PHOSPHATE TRANSPORT PROTEIN 2B"/>
    <property type="match status" value="1"/>
</dbReference>
<evidence type="ECO:0000256" key="6">
    <source>
        <dbReference type="SAM" id="Phobius"/>
    </source>
</evidence>
<dbReference type="GO" id="GO:0005886">
    <property type="term" value="C:plasma membrane"/>
    <property type="evidence" value="ECO:0007669"/>
    <property type="project" value="UniProtKB-SubCell"/>
</dbReference>
<feature type="transmembrane region" description="Helical" evidence="6">
    <location>
        <begin position="129"/>
        <end position="146"/>
    </location>
</feature>
<dbReference type="NCBIfam" id="NF037997">
    <property type="entry name" value="Na_Pi_symport"/>
    <property type="match status" value="1"/>
</dbReference>
<dbReference type="STRING" id="267850.ADINL_2465"/>
<evidence type="ECO:0000313" key="7">
    <source>
        <dbReference type="EMBL" id="KDE39336.1"/>
    </source>
</evidence>
<evidence type="ECO:0000256" key="3">
    <source>
        <dbReference type="ARBA" id="ARBA00022692"/>
    </source>
</evidence>
<feature type="transmembrane region" description="Helical" evidence="6">
    <location>
        <begin position="214"/>
        <end position="230"/>
    </location>
</feature>
<keyword evidence="3 6" id="KW-0812">Transmembrane</keyword>
<feature type="transmembrane region" description="Helical" evidence="6">
    <location>
        <begin position="306"/>
        <end position="325"/>
    </location>
</feature>
<feature type="transmembrane region" description="Helical" evidence="6">
    <location>
        <begin position="184"/>
        <end position="207"/>
    </location>
</feature>
<dbReference type="EMBL" id="JMSZ01000032">
    <property type="protein sequence ID" value="KDE39336.1"/>
    <property type="molecule type" value="Genomic_DNA"/>
</dbReference>
<evidence type="ECO:0000256" key="1">
    <source>
        <dbReference type="ARBA" id="ARBA00004651"/>
    </source>
</evidence>
<name>A0A063Y3K0_9GAMM</name>